<organism evidence="3 4">
    <name type="scientific">Vibrio maritimus</name>
    <dbReference type="NCBI Taxonomy" id="990268"/>
    <lineage>
        <taxon>Bacteria</taxon>
        <taxon>Pseudomonadati</taxon>
        <taxon>Pseudomonadota</taxon>
        <taxon>Gammaproteobacteria</taxon>
        <taxon>Vibrionales</taxon>
        <taxon>Vibrionaceae</taxon>
        <taxon>Vibrio</taxon>
    </lineage>
</organism>
<dbReference type="Pfam" id="PF02311">
    <property type="entry name" value="AraC_binding"/>
    <property type="match status" value="1"/>
</dbReference>
<dbReference type="EMBL" id="BBMT01000001">
    <property type="protein sequence ID" value="GAL31912.1"/>
    <property type="molecule type" value="Genomic_DNA"/>
</dbReference>
<evidence type="ECO:0000256" key="1">
    <source>
        <dbReference type="ARBA" id="ARBA00023125"/>
    </source>
</evidence>
<evidence type="ECO:0000313" key="4">
    <source>
        <dbReference type="Proteomes" id="UP000029224"/>
    </source>
</evidence>
<protein>
    <submittedName>
        <fullName evidence="3">AraC-type DNA-binding domain-containing protein</fullName>
    </submittedName>
</protein>
<evidence type="ECO:0000313" key="3">
    <source>
        <dbReference type="EMBL" id="GAL31912.1"/>
    </source>
</evidence>
<dbReference type="GO" id="GO:0003677">
    <property type="term" value="F:DNA binding"/>
    <property type="evidence" value="ECO:0007669"/>
    <property type="project" value="UniProtKB-KW"/>
</dbReference>
<keyword evidence="4" id="KW-1185">Reference proteome</keyword>
<proteinExistence type="predicted"/>
<dbReference type="Proteomes" id="UP000029224">
    <property type="component" value="Unassembled WGS sequence"/>
</dbReference>
<evidence type="ECO:0000259" key="2">
    <source>
        <dbReference type="Pfam" id="PF02311"/>
    </source>
</evidence>
<sequence>MNHAIDFQSNSYDFVTITARKKTLHNQLIRVEEGQVMVRLGKNEYLYQAGELFWLPFDCLTSLTILPHTKLSTVKFSVRLRDNFPGQAGYVKATPLVSAILDRLTTASSDEIKNDLLQVVRHEAAVMSPALTLDSTSEKISRWTPGSNTVSGELALVLLVREARKLKLSGKKPEAICEQLFAGNQAQFQQLTQNLLGTEL</sequence>
<feature type="domain" description="AraC-type arabinose-binding/dimerisation" evidence="2">
    <location>
        <begin position="25"/>
        <end position="111"/>
    </location>
</feature>
<dbReference type="AlphaFoldDB" id="A0A090TKN6"/>
<dbReference type="GO" id="GO:0006355">
    <property type="term" value="P:regulation of DNA-templated transcription"/>
    <property type="evidence" value="ECO:0007669"/>
    <property type="project" value="InterPro"/>
</dbReference>
<reference evidence="3 4" key="1">
    <citation type="submission" date="2014-09" db="EMBL/GenBank/DDBJ databases">
        <title>Vibrio maritimus JCM 19240. (C210) whole genome shotgun sequence.</title>
        <authorList>
            <person name="Sawabe T."/>
            <person name="Meirelles P."/>
            <person name="Nakanishi M."/>
            <person name="Sayaka M."/>
            <person name="Hattori M."/>
            <person name="Ohkuma M."/>
        </authorList>
    </citation>
    <scope>NUCLEOTIDE SEQUENCE [LARGE SCALE GENOMIC DNA]</scope>
    <source>
        <strain evidence="3 4">JCM 19240</strain>
    </source>
</reference>
<name>A0A090TKN6_9VIBR</name>
<dbReference type="OrthoDB" id="5916374at2"/>
<comment type="caution">
    <text evidence="3">The sequence shown here is derived from an EMBL/GenBank/DDBJ whole genome shotgun (WGS) entry which is preliminary data.</text>
</comment>
<gene>
    <name evidence="3" type="ORF">JCM19240_5343</name>
</gene>
<dbReference type="InterPro" id="IPR003313">
    <property type="entry name" value="AraC-bd"/>
</dbReference>
<keyword evidence="1 3" id="KW-0238">DNA-binding</keyword>
<reference evidence="3 4" key="2">
    <citation type="submission" date="2014-09" db="EMBL/GenBank/DDBJ databases">
        <authorList>
            <consortium name="NBRP consortium"/>
            <person name="Sawabe T."/>
            <person name="Meirelles P."/>
            <person name="Nakanishi M."/>
            <person name="Sayaka M."/>
            <person name="Hattori M."/>
            <person name="Ohkuma M."/>
        </authorList>
    </citation>
    <scope>NUCLEOTIDE SEQUENCE [LARGE SCALE GENOMIC DNA]</scope>
    <source>
        <strain evidence="3 4">JCM 19240</strain>
    </source>
</reference>
<accession>A0A090TKN6</accession>